<organism evidence="10 11">
    <name type="scientific">Ichthyophthirius multifiliis</name>
    <name type="common">White spot disease agent</name>
    <name type="synonym">Ich</name>
    <dbReference type="NCBI Taxonomy" id="5932"/>
    <lineage>
        <taxon>Eukaryota</taxon>
        <taxon>Sar</taxon>
        <taxon>Alveolata</taxon>
        <taxon>Ciliophora</taxon>
        <taxon>Intramacronucleata</taxon>
        <taxon>Oligohymenophorea</taxon>
        <taxon>Hymenostomatida</taxon>
        <taxon>Ophryoglenina</taxon>
        <taxon>Ichthyophthirius</taxon>
    </lineage>
</organism>
<dbReference type="Pfam" id="PF22456">
    <property type="entry name" value="PqqF-like_C_4"/>
    <property type="match status" value="1"/>
</dbReference>
<evidence type="ECO:0000313" key="11">
    <source>
        <dbReference type="Proteomes" id="UP000008983"/>
    </source>
</evidence>
<reference evidence="10 11" key="1">
    <citation type="submission" date="2011-07" db="EMBL/GenBank/DDBJ databases">
        <authorList>
            <person name="Coyne R."/>
            <person name="Brami D."/>
            <person name="Johnson J."/>
            <person name="Hostetler J."/>
            <person name="Hannick L."/>
            <person name="Clark T."/>
            <person name="Cassidy-Hanley D."/>
            <person name="Inman J."/>
        </authorList>
    </citation>
    <scope>NUCLEOTIDE SEQUENCE [LARGE SCALE GENOMIC DNA]</scope>
    <source>
        <strain evidence="10 11">G5</strain>
    </source>
</reference>
<dbReference type="InterPro" id="IPR011249">
    <property type="entry name" value="Metalloenz_LuxS/M16"/>
</dbReference>
<dbReference type="InterPro" id="IPR050626">
    <property type="entry name" value="Peptidase_M16"/>
</dbReference>
<evidence type="ECO:0000256" key="1">
    <source>
        <dbReference type="ARBA" id="ARBA00007261"/>
    </source>
</evidence>
<dbReference type="InterPro" id="IPR011765">
    <property type="entry name" value="Pept_M16_N"/>
</dbReference>
<proteinExistence type="inferred from homology"/>
<dbReference type="GO" id="GO:0005739">
    <property type="term" value="C:mitochondrion"/>
    <property type="evidence" value="ECO:0007669"/>
    <property type="project" value="TreeGrafter"/>
</dbReference>
<keyword evidence="4 10" id="KW-0378">Hydrolase</keyword>
<keyword evidence="5" id="KW-0862">Zinc</keyword>
<dbReference type="Pfam" id="PF00675">
    <property type="entry name" value="Peptidase_M16"/>
    <property type="match status" value="1"/>
</dbReference>
<dbReference type="GO" id="GO:0043171">
    <property type="term" value="P:peptide catabolic process"/>
    <property type="evidence" value="ECO:0007669"/>
    <property type="project" value="TreeGrafter"/>
</dbReference>
<dbReference type="EMBL" id="GL983809">
    <property type="protein sequence ID" value="EGR31907.1"/>
    <property type="molecule type" value="Genomic_DNA"/>
</dbReference>
<evidence type="ECO:0000313" key="10">
    <source>
        <dbReference type="EMBL" id="EGR31907.1"/>
    </source>
</evidence>
<keyword evidence="2" id="KW-0645">Protease</keyword>
<sequence length="920" mass="109834">MKFVSVSKHSNIPGEIDIFLGNNQGNSNAYTDSLNTNYFFNVHPNAFQQALVYFSHMFFDHKYKQKNVEKEINAIHSEYLNTLNHNNYIDLYFYQIISNQNHFFSNFTCGNNKTLNKDNILKELIQFEKENYKSNKMSLVLYGKESLDQLKEYTKEAEFEKIPQENSKNEELEYKQNSDFFKKIQLFNNVIQQKKNYINNNKKKRKHMEIYIKYKDQSYINYIQSIFQKDYYYYLLNENYIQSLYFVLINEILNLYQLQISLTQKGILQIEFLLSSFFEYFRKFKISKKNYENAYSLSIQQFNFEQKNIQQDYISDLAKNLNNLKFSKSNTILQKKTIYEPFDEKQLYKLLQIFQNPLKCIYIFKTSDFKPYIGLKTDFFEIKDSQYEQEVAQFNLKYSKIGKIKDKNMLLNSINGPKYTYQLNFSKMPTKFSLVDVCGEGKKFVKSYYLFLLEKIKKNIYDEKQDLKPYIYNEQNFRKQCLQKIAFPLVLEQNKKYKIFYLIEKKMPKIQFLIHFFNNKNIHDIYNQQKLEIYSKVLSSYFDSIFEDNYLVNFSIESQSTIYGFQLQISGWSDGFGEVFGNVFDLIQSFKVNDEEGLSVLKEQIIFEYENQNYNIKVLDDILQEKLFLVLDSSYVPLSEKINLFSKINCKVLNQISFSENYYFDVLFSGNLQVEKALSYTKNMFEKLKINTEFEKMQDIILKIGNLKGKNLVFQSKNQQENDQNNYIVNIYQIGKREEKDIIYNSLIIEKMNSFLYKYLRTDLTLGYIAKVQSLSIGCVDYLAVIQSGDKKQASDVDLIIEEGLHLFIQQLKSGNEEEFQKDLQNLKEKLEKPQDNHEDLITMYWNKIIQQNYGFRVLEHYLEIIQKQKITKKGLAKFLNRVFQENKGKVSFQVFPYSFQGQIKQSDIPQDFIQCDFII</sequence>
<dbReference type="GeneID" id="14908043"/>
<dbReference type="EC" id="3.4.24.56" evidence="10"/>
<dbReference type="eggNOG" id="KOG0959">
    <property type="taxonomic scope" value="Eukaryota"/>
</dbReference>
<dbReference type="STRING" id="857967.G0QSA9"/>
<dbReference type="OMA" id="ECNEIMV"/>
<evidence type="ECO:0000256" key="3">
    <source>
        <dbReference type="ARBA" id="ARBA00022723"/>
    </source>
</evidence>
<dbReference type="GO" id="GO:0046872">
    <property type="term" value="F:metal ion binding"/>
    <property type="evidence" value="ECO:0007669"/>
    <property type="project" value="UniProtKB-KW"/>
</dbReference>
<feature type="domain" description="Peptidase M16 N-terminal" evidence="7">
    <location>
        <begin position="12"/>
        <end position="79"/>
    </location>
</feature>
<protein>
    <submittedName>
        <fullName evidence="10">Insulin-degrading enzyme, putative</fullName>
        <ecNumber evidence="10">3.4.24.56</ecNumber>
    </submittedName>
</protein>
<evidence type="ECO:0000256" key="5">
    <source>
        <dbReference type="ARBA" id="ARBA00022833"/>
    </source>
</evidence>
<keyword evidence="11" id="KW-1185">Reference proteome</keyword>
<dbReference type="OrthoDB" id="952271at2759"/>
<feature type="domain" description="Coenzyme PQQ synthesis protein F-like C-terminal lobe" evidence="9">
    <location>
        <begin position="752"/>
        <end position="846"/>
    </location>
</feature>
<feature type="domain" description="Peptidase M16 middle/third" evidence="8">
    <location>
        <begin position="470"/>
        <end position="615"/>
    </location>
</feature>
<dbReference type="PANTHER" id="PTHR43690:SF18">
    <property type="entry name" value="INSULIN-DEGRADING ENZYME-RELATED"/>
    <property type="match status" value="1"/>
</dbReference>
<dbReference type="InterPro" id="IPR032632">
    <property type="entry name" value="Peptidase_M16_M"/>
</dbReference>
<dbReference type="GO" id="GO:0051603">
    <property type="term" value="P:proteolysis involved in protein catabolic process"/>
    <property type="evidence" value="ECO:0007669"/>
    <property type="project" value="TreeGrafter"/>
</dbReference>
<evidence type="ECO:0000259" key="8">
    <source>
        <dbReference type="Pfam" id="PF16187"/>
    </source>
</evidence>
<evidence type="ECO:0000256" key="6">
    <source>
        <dbReference type="ARBA" id="ARBA00023049"/>
    </source>
</evidence>
<comment type="similarity">
    <text evidence="1">Belongs to the peptidase M16 family.</text>
</comment>
<dbReference type="Proteomes" id="UP000008983">
    <property type="component" value="Unassembled WGS sequence"/>
</dbReference>
<evidence type="ECO:0000259" key="7">
    <source>
        <dbReference type="Pfam" id="PF00675"/>
    </source>
</evidence>
<evidence type="ECO:0000256" key="4">
    <source>
        <dbReference type="ARBA" id="ARBA00022801"/>
    </source>
</evidence>
<dbReference type="InterPro" id="IPR054734">
    <property type="entry name" value="PqqF-like_C_4"/>
</dbReference>
<name>G0QSA9_ICHMU</name>
<dbReference type="Gene3D" id="3.30.830.10">
    <property type="entry name" value="Metalloenzyme, LuxS/M16 peptidase-like"/>
    <property type="match status" value="3"/>
</dbReference>
<dbReference type="InParanoid" id="G0QSA9"/>
<dbReference type="GO" id="GO:0005829">
    <property type="term" value="C:cytosol"/>
    <property type="evidence" value="ECO:0007669"/>
    <property type="project" value="TreeGrafter"/>
</dbReference>
<dbReference type="PANTHER" id="PTHR43690">
    <property type="entry name" value="NARDILYSIN"/>
    <property type="match status" value="1"/>
</dbReference>
<accession>G0QSA9</accession>
<evidence type="ECO:0000256" key="2">
    <source>
        <dbReference type="ARBA" id="ARBA00022670"/>
    </source>
</evidence>
<evidence type="ECO:0000259" key="9">
    <source>
        <dbReference type="Pfam" id="PF22456"/>
    </source>
</evidence>
<keyword evidence="6" id="KW-0482">Metalloprotease</keyword>
<gene>
    <name evidence="10" type="ORF">IMG5_100570</name>
</gene>
<dbReference type="GO" id="GO:0004222">
    <property type="term" value="F:metalloendopeptidase activity"/>
    <property type="evidence" value="ECO:0007669"/>
    <property type="project" value="UniProtKB-EC"/>
</dbReference>
<dbReference type="SUPFAM" id="SSF63411">
    <property type="entry name" value="LuxS/MPP-like metallohydrolase"/>
    <property type="match status" value="4"/>
</dbReference>
<dbReference type="RefSeq" id="XP_004035393.1">
    <property type="nucleotide sequence ID" value="XM_004035345.1"/>
</dbReference>
<keyword evidence="3" id="KW-0479">Metal-binding</keyword>
<dbReference type="AlphaFoldDB" id="G0QSA9"/>
<dbReference type="Pfam" id="PF16187">
    <property type="entry name" value="Peptidase_M16_M"/>
    <property type="match status" value="1"/>
</dbReference>